<name>A0A915YGU3_9BACT</name>
<evidence type="ECO:0000313" key="1">
    <source>
        <dbReference type="EMBL" id="BDS12898.1"/>
    </source>
</evidence>
<keyword evidence="2" id="KW-1185">Reference proteome</keyword>
<reference evidence="1" key="1">
    <citation type="submission" date="2022-09" db="EMBL/GenBank/DDBJ databases">
        <title>Aureispira anguillicida sp. nov., isolated from Leptocephalus of Japanese eel Anguilla japonica.</title>
        <authorList>
            <person name="Yuasa K."/>
            <person name="Mekata T."/>
            <person name="Ikunari K."/>
        </authorList>
    </citation>
    <scope>NUCLEOTIDE SEQUENCE</scope>
    <source>
        <strain evidence="1">EL160426</strain>
    </source>
</reference>
<gene>
    <name evidence="1" type="ORF">AsAng_0036230</name>
</gene>
<accession>A0A915YGU3</accession>
<protein>
    <submittedName>
        <fullName evidence="1">Uncharacterized protein</fullName>
    </submittedName>
</protein>
<dbReference type="RefSeq" id="WP_264788240.1">
    <property type="nucleotide sequence ID" value="NZ_AP026867.1"/>
</dbReference>
<sequence>MNRILIWTTILSIAICIVIKEYVAYKQFDVTNHLVAYGETRNRIHQKRFSYEKDWKKSPQKLPLLQKMAKEYLYKNLTDSVFGYWYGTTWDFNGITEQPRKGKIACGYFVTTTLEHCGFSLPRVKLAQQAASIIIRSLCASKSIQVFNKLAHLKTYMDKQEEGLYIVGLDTHVGYLWKTATQLYFVHASYSGNKQVSRELWNTSIVLGKSKLFVVGDLLGNKDLINHWIKGTPIAMRK</sequence>
<dbReference type="AlphaFoldDB" id="A0A915YGU3"/>
<dbReference type="KEGG" id="aup:AsAng_0036230"/>
<proteinExistence type="predicted"/>
<dbReference type="Proteomes" id="UP001060919">
    <property type="component" value="Chromosome"/>
</dbReference>
<dbReference type="EMBL" id="AP026867">
    <property type="protein sequence ID" value="BDS12898.1"/>
    <property type="molecule type" value="Genomic_DNA"/>
</dbReference>
<organism evidence="1 2">
    <name type="scientific">Aureispira anguillae</name>
    <dbReference type="NCBI Taxonomy" id="2864201"/>
    <lineage>
        <taxon>Bacteria</taxon>
        <taxon>Pseudomonadati</taxon>
        <taxon>Bacteroidota</taxon>
        <taxon>Saprospiria</taxon>
        <taxon>Saprospirales</taxon>
        <taxon>Saprospiraceae</taxon>
        <taxon>Aureispira</taxon>
    </lineage>
</organism>
<evidence type="ECO:0000313" key="2">
    <source>
        <dbReference type="Proteomes" id="UP001060919"/>
    </source>
</evidence>